<dbReference type="GO" id="GO:0008081">
    <property type="term" value="F:phosphoric diester hydrolase activity"/>
    <property type="evidence" value="ECO:0007669"/>
    <property type="project" value="InterPro"/>
</dbReference>
<dbReference type="InParanoid" id="A0A1B1YWP9"/>
<reference evidence="3" key="1">
    <citation type="submission" date="2016-03" db="EMBL/GenBank/DDBJ databases">
        <title>Complete genome sequence of Solimmundus cernigliae, representing a novel lineage of polycyclic aromatic hydrocarbon degraders within the Gammaproteobacteria.</title>
        <authorList>
            <person name="Singleton D.R."/>
            <person name="Dickey A.N."/>
            <person name="Scholl E.H."/>
            <person name="Wright F.A."/>
            <person name="Aitken M.D."/>
        </authorList>
    </citation>
    <scope>NUCLEOTIDE SEQUENCE [LARGE SCALE GENOMIC DNA]</scope>
    <source>
        <strain evidence="3">TR3.2</strain>
    </source>
</reference>
<dbReference type="GO" id="GO:0006629">
    <property type="term" value="P:lipid metabolic process"/>
    <property type="evidence" value="ECO:0007669"/>
    <property type="project" value="InterPro"/>
</dbReference>
<dbReference type="STRING" id="1810504.PG2T_13735"/>
<dbReference type="KEGG" id="gbi:PG2T_13735"/>
<sequence length="219" mass="22681">MRIAHRGASSEAPENTLAAIRRAIDLGTPWVEVDVQACADGLVVIHDETLERTTNGHGAVADQPLAALRALDAGHGERIPLPGEVLDLCCGRCGVNLELKGPGVAPLLLPLLREALAGGWSSRDLLASSFDWTQLATLRTTLPRLPLGVLTEQVTGPACAAARAVQASVIGCALEYVDAAAVGAAHGAGCRLWVFTVNSADDAARLAALGVDGVFTDRP</sequence>
<evidence type="ECO:0000313" key="2">
    <source>
        <dbReference type="EMBL" id="ANX05136.1"/>
    </source>
</evidence>
<dbReference type="Proteomes" id="UP000092952">
    <property type="component" value="Chromosome"/>
</dbReference>
<dbReference type="InterPro" id="IPR017946">
    <property type="entry name" value="PLC-like_Pdiesterase_TIM-brl"/>
</dbReference>
<dbReference type="Gene3D" id="3.20.20.190">
    <property type="entry name" value="Phosphatidylinositol (PI) phosphodiesterase"/>
    <property type="match status" value="1"/>
</dbReference>
<dbReference type="PANTHER" id="PTHR46211">
    <property type="entry name" value="GLYCEROPHOSPHORYL DIESTER PHOSPHODIESTERASE"/>
    <property type="match status" value="1"/>
</dbReference>
<dbReference type="FunCoup" id="A0A1B1YWP9">
    <property type="interactions" value="109"/>
</dbReference>
<organism evidence="2 3">
    <name type="scientific">Immundisolibacter cernigliae</name>
    <dbReference type="NCBI Taxonomy" id="1810504"/>
    <lineage>
        <taxon>Bacteria</taxon>
        <taxon>Pseudomonadati</taxon>
        <taxon>Pseudomonadota</taxon>
        <taxon>Gammaproteobacteria</taxon>
        <taxon>Immundisolibacterales</taxon>
        <taxon>Immundisolibacteraceae</taxon>
        <taxon>Immundisolibacter</taxon>
    </lineage>
</organism>
<evidence type="ECO:0000259" key="1">
    <source>
        <dbReference type="PROSITE" id="PS51704"/>
    </source>
</evidence>
<dbReference type="Pfam" id="PF03009">
    <property type="entry name" value="GDPD"/>
    <property type="match status" value="2"/>
</dbReference>
<dbReference type="EMBL" id="CP014671">
    <property type="protein sequence ID" value="ANX05136.1"/>
    <property type="molecule type" value="Genomic_DNA"/>
</dbReference>
<dbReference type="SUPFAM" id="SSF51695">
    <property type="entry name" value="PLC-like phosphodiesterases"/>
    <property type="match status" value="1"/>
</dbReference>
<protein>
    <recommendedName>
        <fullName evidence="1">GP-PDE domain-containing protein</fullName>
    </recommendedName>
</protein>
<feature type="domain" description="GP-PDE" evidence="1">
    <location>
        <begin position="1"/>
        <end position="219"/>
    </location>
</feature>
<gene>
    <name evidence="2" type="ORF">PG2T_13735</name>
</gene>
<dbReference type="PANTHER" id="PTHR46211:SF1">
    <property type="entry name" value="GLYCEROPHOSPHODIESTER PHOSPHODIESTERASE, CYTOPLASMIC"/>
    <property type="match status" value="1"/>
</dbReference>
<dbReference type="InterPro" id="IPR030395">
    <property type="entry name" value="GP_PDE_dom"/>
</dbReference>
<name>A0A1B1YWP9_9GAMM</name>
<dbReference type="AlphaFoldDB" id="A0A1B1YWP9"/>
<dbReference type="PROSITE" id="PS51704">
    <property type="entry name" value="GP_PDE"/>
    <property type="match status" value="1"/>
</dbReference>
<proteinExistence type="predicted"/>
<keyword evidence="3" id="KW-1185">Reference proteome</keyword>
<accession>A0A1B1YWP9</accession>
<evidence type="ECO:0000313" key="3">
    <source>
        <dbReference type="Proteomes" id="UP000092952"/>
    </source>
</evidence>